<gene>
    <name evidence="4" type="ORF">DES52_109151</name>
</gene>
<keyword evidence="4" id="KW-0378">Hydrolase</keyword>
<dbReference type="PANTHER" id="PTHR21342">
    <property type="entry name" value="PHOSPHOPANTETHEINE ADENYLYLTRANSFERASE"/>
    <property type="match status" value="1"/>
</dbReference>
<dbReference type="Proteomes" id="UP000248326">
    <property type="component" value="Unassembled WGS sequence"/>
</dbReference>
<dbReference type="SUPFAM" id="SSF55811">
    <property type="entry name" value="Nudix"/>
    <property type="match status" value="1"/>
</dbReference>
<reference evidence="4 5" key="1">
    <citation type="submission" date="2018-06" db="EMBL/GenBank/DDBJ databases">
        <title>Genomic Encyclopedia of Type Strains, Phase IV (KMG-IV): sequencing the most valuable type-strain genomes for metagenomic binning, comparative biology and taxonomic classification.</title>
        <authorList>
            <person name="Goeker M."/>
        </authorList>
    </citation>
    <scope>NUCLEOTIDE SEQUENCE [LARGE SCALE GENOMIC DNA]</scope>
    <source>
        <strain evidence="4 5">DSM 18048</strain>
    </source>
</reference>
<protein>
    <submittedName>
        <fullName evidence="4">Bifunctional NMN adenylyltransferase/nudix hydrolase</fullName>
    </submittedName>
</protein>
<dbReference type="OrthoDB" id="9786141at2"/>
<evidence type="ECO:0000313" key="5">
    <source>
        <dbReference type="Proteomes" id="UP000248326"/>
    </source>
</evidence>
<proteinExistence type="predicted"/>
<dbReference type="PANTHER" id="PTHR21342:SF0">
    <property type="entry name" value="BIFUNCTIONAL NMN ADENYLYLTRANSFERASE_NUDIX HYDROLASE"/>
    <property type="match status" value="1"/>
</dbReference>
<evidence type="ECO:0000313" key="4">
    <source>
        <dbReference type="EMBL" id="PYE53374.1"/>
    </source>
</evidence>
<dbReference type="InterPro" id="IPR015797">
    <property type="entry name" value="NUDIX_hydrolase-like_dom_sf"/>
</dbReference>
<dbReference type="NCBIfam" id="TIGR00125">
    <property type="entry name" value="cyt_tran_rel"/>
    <property type="match status" value="1"/>
</dbReference>
<keyword evidence="2 4" id="KW-0548">Nucleotidyltransferase</keyword>
<dbReference type="EMBL" id="QJSX01000009">
    <property type="protein sequence ID" value="PYE53374.1"/>
    <property type="molecule type" value="Genomic_DNA"/>
</dbReference>
<keyword evidence="1 4" id="KW-0808">Transferase</keyword>
<dbReference type="InterPro" id="IPR004821">
    <property type="entry name" value="Cyt_trans-like"/>
</dbReference>
<dbReference type="Pfam" id="PF00293">
    <property type="entry name" value="NUDIX"/>
    <property type="match status" value="1"/>
</dbReference>
<evidence type="ECO:0000259" key="3">
    <source>
        <dbReference type="PROSITE" id="PS51462"/>
    </source>
</evidence>
<dbReference type="SUPFAM" id="SSF52374">
    <property type="entry name" value="Nucleotidylyl transferase"/>
    <property type="match status" value="1"/>
</dbReference>
<comment type="caution">
    <text evidence="4">The sequence shown here is derived from an EMBL/GenBank/DDBJ whole genome shotgun (WGS) entry which is preliminary data.</text>
</comment>
<accession>A0A318S5I7</accession>
<dbReference type="Gene3D" id="3.90.79.10">
    <property type="entry name" value="Nucleoside Triphosphate Pyrophosphohydrolase"/>
    <property type="match status" value="1"/>
</dbReference>
<dbReference type="PROSITE" id="PS51462">
    <property type="entry name" value="NUDIX"/>
    <property type="match status" value="1"/>
</dbReference>
<name>A0A318S5I7_9DEIO</name>
<dbReference type="InterPro" id="IPR014729">
    <property type="entry name" value="Rossmann-like_a/b/a_fold"/>
</dbReference>
<dbReference type="Gene3D" id="3.40.50.620">
    <property type="entry name" value="HUPs"/>
    <property type="match status" value="1"/>
</dbReference>
<organism evidence="4 5">
    <name type="scientific">Deinococcus yavapaiensis KR-236</name>
    <dbReference type="NCBI Taxonomy" id="694435"/>
    <lineage>
        <taxon>Bacteria</taxon>
        <taxon>Thermotogati</taxon>
        <taxon>Deinococcota</taxon>
        <taxon>Deinococci</taxon>
        <taxon>Deinococcales</taxon>
        <taxon>Deinococcaceae</taxon>
        <taxon>Deinococcus</taxon>
    </lineage>
</organism>
<evidence type="ECO:0000256" key="2">
    <source>
        <dbReference type="ARBA" id="ARBA00022695"/>
    </source>
</evidence>
<keyword evidence="5" id="KW-1185">Reference proteome</keyword>
<feature type="domain" description="Nudix hydrolase" evidence="3">
    <location>
        <begin position="202"/>
        <end position="337"/>
    </location>
</feature>
<dbReference type="NCBIfam" id="NF003790">
    <property type="entry name" value="PRK05379.2-2"/>
    <property type="match status" value="1"/>
</dbReference>
<dbReference type="GO" id="GO:0016787">
    <property type="term" value="F:hydrolase activity"/>
    <property type="evidence" value="ECO:0007669"/>
    <property type="project" value="UniProtKB-KW"/>
</dbReference>
<evidence type="ECO:0000256" key="1">
    <source>
        <dbReference type="ARBA" id="ARBA00022679"/>
    </source>
</evidence>
<dbReference type="InterPro" id="IPR000086">
    <property type="entry name" value="NUDIX_hydrolase_dom"/>
</dbReference>
<dbReference type="GO" id="GO:0016779">
    <property type="term" value="F:nucleotidyltransferase activity"/>
    <property type="evidence" value="ECO:0007669"/>
    <property type="project" value="UniProtKB-KW"/>
</dbReference>
<sequence length="342" mass="38350">MRKTKFAFGVYIGRFEPPHRAHLAVMLEALERVNKLVVVIGSARSARSVKNPFTAEERQDLILGMLKDAGVPRARVAFGFVRDYFYNESLWLSEVQRTASQFARGSGDIALVGHIKDDSSYYLRSFPSWEYLPTHVESPLNATDIRGLYFGGEAWIAEEYVPANVSRFMESFRATKEFAELKEEHEYLRRLRHAWENAPSPPVFVTTDSVVIRSGHVLLVRRGGQPGRGKLAMPGGFLDVKSTLLASCLKTLREETGLADTLDLEATLRGRAVFDYPTRSLRGRTVTHAFHFDLGTGGLPRLKVGGNAGDALWMPLGEALGTPELFFEDHHAIIEHFLWKAT</sequence>
<dbReference type="AlphaFoldDB" id="A0A318S5I7"/>
<dbReference type="CDD" id="cd18873">
    <property type="entry name" value="NUDIX_NadM_like"/>
    <property type="match status" value="1"/>
</dbReference>
<dbReference type="RefSeq" id="WP_110887228.1">
    <property type="nucleotide sequence ID" value="NZ_QJSX01000009.1"/>
</dbReference>
<dbReference type="Pfam" id="PF01467">
    <property type="entry name" value="CTP_transf_like"/>
    <property type="match status" value="1"/>
</dbReference>